<dbReference type="OrthoDB" id="5796679at2759"/>
<name>A0A016S5B8_9BILA</name>
<gene>
    <name evidence="2" type="primary">Acey_s0290.g1553</name>
    <name evidence="2" type="ORF">Y032_0290g1553</name>
</gene>
<proteinExistence type="predicted"/>
<dbReference type="Proteomes" id="UP000024635">
    <property type="component" value="Unassembled WGS sequence"/>
</dbReference>
<keyword evidence="1" id="KW-0732">Signal</keyword>
<organism evidence="2 3">
    <name type="scientific">Ancylostoma ceylanicum</name>
    <dbReference type="NCBI Taxonomy" id="53326"/>
    <lineage>
        <taxon>Eukaryota</taxon>
        <taxon>Metazoa</taxon>
        <taxon>Ecdysozoa</taxon>
        <taxon>Nematoda</taxon>
        <taxon>Chromadorea</taxon>
        <taxon>Rhabditida</taxon>
        <taxon>Rhabditina</taxon>
        <taxon>Rhabditomorpha</taxon>
        <taxon>Strongyloidea</taxon>
        <taxon>Ancylostomatidae</taxon>
        <taxon>Ancylostomatinae</taxon>
        <taxon>Ancylostoma</taxon>
    </lineage>
</organism>
<dbReference type="EMBL" id="JARK01001626">
    <property type="protein sequence ID" value="EYB85838.1"/>
    <property type="molecule type" value="Genomic_DNA"/>
</dbReference>
<evidence type="ECO:0000256" key="1">
    <source>
        <dbReference type="SAM" id="SignalP"/>
    </source>
</evidence>
<accession>A0A016S5B8</accession>
<evidence type="ECO:0000313" key="2">
    <source>
        <dbReference type="EMBL" id="EYB85838.1"/>
    </source>
</evidence>
<keyword evidence="3" id="KW-1185">Reference proteome</keyword>
<sequence length="126" mass="14488">MAVVNRNVVVSACLLWLVQLVFCEFPSCLTTTPSDSISLNVDCKKLDTSVEVGHSLPPYPISSQHMQLSCELQRELVQIHVERLVRRVYLRQRGKFHFTRGFVVIWEWSFGSLYTSSCLVPCEKIR</sequence>
<evidence type="ECO:0008006" key="4">
    <source>
        <dbReference type="Google" id="ProtNLM"/>
    </source>
</evidence>
<feature type="chain" id="PRO_5001486115" description="ZP domain-containing protein" evidence="1">
    <location>
        <begin position="24"/>
        <end position="126"/>
    </location>
</feature>
<reference evidence="3" key="1">
    <citation type="journal article" date="2015" name="Nat. Genet.">
        <title>The genome and transcriptome of the zoonotic hookworm Ancylostoma ceylanicum identify infection-specific gene families.</title>
        <authorList>
            <person name="Schwarz E.M."/>
            <person name="Hu Y."/>
            <person name="Antoshechkin I."/>
            <person name="Miller M.M."/>
            <person name="Sternberg P.W."/>
            <person name="Aroian R.V."/>
        </authorList>
    </citation>
    <scope>NUCLEOTIDE SEQUENCE</scope>
    <source>
        <strain evidence="3">HY135</strain>
    </source>
</reference>
<dbReference type="AlphaFoldDB" id="A0A016S5B8"/>
<evidence type="ECO:0000313" key="3">
    <source>
        <dbReference type="Proteomes" id="UP000024635"/>
    </source>
</evidence>
<comment type="caution">
    <text evidence="2">The sequence shown here is derived from an EMBL/GenBank/DDBJ whole genome shotgun (WGS) entry which is preliminary data.</text>
</comment>
<protein>
    <recommendedName>
        <fullName evidence="4">ZP domain-containing protein</fullName>
    </recommendedName>
</protein>
<feature type="signal peptide" evidence="1">
    <location>
        <begin position="1"/>
        <end position="23"/>
    </location>
</feature>